<dbReference type="GO" id="GO:0005634">
    <property type="term" value="C:nucleus"/>
    <property type="evidence" value="ECO:0007669"/>
    <property type="project" value="UniProtKB-SubCell"/>
</dbReference>
<comment type="subcellular location">
    <subcellularLocation>
        <location evidence="1">Nucleus</location>
    </subcellularLocation>
</comment>
<sequence length="314" mass="34598">MSEHGPSLTRSFLSGLTKYKLAMYANKPSQIDAVAAAKYGCINGGKDWLVCGICNVSWVLAGRNGMANEADSVCRVPLLPRTPSFTAHELRTIAIAPDPIVSKLAEKNIPLYVALNTLPVNGWCFDSCFWRPFFHASRRKHDANVLHRRPFWLASRALILLSRSPTHNVHASVSFSIVRSLYGFFASMPPSPALSCSFTDREGTPTPMAGPSASPHIGRSASRIQLSASPVRPRRVNDAVPNRVRQRKPWKTGQGLFPATENAPDGASHERPKLPAHSFTLRTSHRRLHTFQLVSRSVGTLTTRDEPRHPLTPA</sequence>
<dbReference type="Proteomes" id="UP000054018">
    <property type="component" value="Unassembled WGS sequence"/>
</dbReference>
<keyword evidence="2" id="KW-0539">Nucleus</keyword>
<keyword evidence="6" id="KW-1185">Reference proteome</keyword>
<feature type="region of interest" description="Disordered" evidence="3">
    <location>
        <begin position="201"/>
        <end position="273"/>
    </location>
</feature>
<dbReference type="Pfam" id="PF07967">
    <property type="entry name" value="zf-C3HC"/>
    <property type="match status" value="1"/>
</dbReference>
<evidence type="ECO:0000259" key="4">
    <source>
        <dbReference type="Pfam" id="PF07967"/>
    </source>
</evidence>
<evidence type="ECO:0000313" key="5">
    <source>
        <dbReference type="EMBL" id="KIK15201.1"/>
    </source>
</evidence>
<reference evidence="5 6" key="1">
    <citation type="submission" date="2014-04" db="EMBL/GenBank/DDBJ databases">
        <authorList>
            <consortium name="DOE Joint Genome Institute"/>
            <person name="Kuo A."/>
            <person name="Kohler A."/>
            <person name="Costa M.D."/>
            <person name="Nagy L.G."/>
            <person name="Floudas D."/>
            <person name="Copeland A."/>
            <person name="Barry K.W."/>
            <person name="Cichocki N."/>
            <person name="Veneault-Fourrey C."/>
            <person name="LaButti K."/>
            <person name="Lindquist E.A."/>
            <person name="Lipzen A."/>
            <person name="Lundell T."/>
            <person name="Morin E."/>
            <person name="Murat C."/>
            <person name="Sun H."/>
            <person name="Tunlid A."/>
            <person name="Henrissat B."/>
            <person name="Grigoriev I.V."/>
            <person name="Hibbett D.S."/>
            <person name="Martin F."/>
            <person name="Nordberg H.P."/>
            <person name="Cantor M.N."/>
            <person name="Hua S.X."/>
        </authorList>
    </citation>
    <scope>NUCLEOTIDE SEQUENCE [LARGE SCALE GENOMIC DNA]</scope>
    <source>
        <strain evidence="5 6">441</strain>
    </source>
</reference>
<feature type="domain" description="C3HC-type" evidence="4">
    <location>
        <begin position="11"/>
        <end position="61"/>
    </location>
</feature>
<proteinExistence type="predicted"/>
<name>A0A0C9YF03_9AGAM</name>
<dbReference type="EMBL" id="KN833902">
    <property type="protein sequence ID" value="KIK15201.1"/>
    <property type="molecule type" value="Genomic_DNA"/>
</dbReference>
<evidence type="ECO:0000256" key="3">
    <source>
        <dbReference type="SAM" id="MobiDB-lite"/>
    </source>
</evidence>
<evidence type="ECO:0000313" key="6">
    <source>
        <dbReference type="Proteomes" id="UP000054018"/>
    </source>
</evidence>
<reference evidence="6" key="2">
    <citation type="submission" date="2015-01" db="EMBL/GenBank/DDBJ databases">
        <title>Evolutionary Origins and Diversification of the Mycorrhizal Mutualists.</title>
        <authorList>
            <consortium name="DOE Joint Genome Institute"/>
            <consortium name="Mycorrhizal Genomics Consortium"/>
            <person name="Kohler A."/>
            <person name="Kuo A."/>
            <person name="Nagy L.G."/>
            <person name="Floudas D."/>
            <person name="Copeland A."/>
            <person name="Barry K.W."/>
            <person name="Cichocki N."/>
            <person name="Veneault-Fourrey C."/>
            <person name="LaButti K."/>
            <person name="Lindquist E.A."/>
            <person name="Lipzen A."/>
            <person name="Lundell T."/>
            <person name="Morin E."/>
            <person name="Murat C."/>
            <person name="Riley R."/>
            <person name="Ohm R."/>
            <person name="Sun H."/>
            <person name="Tunlid A."/>
            <person name="Henrissat B."/>
            <person name="Grigoriev I.V."/>
            <person name="Hibbett D.S."/>
            <person name="Martin F."/>
        </authorList>
    </citation>
    <scope>NUCLEOTIDE SEQUENCE [LARGE SCALE GENOMIC DNA]</scope>
    <source>
        <strain evidence="6">441</strain>
    </source>
</reference>
<protein>
    <recommendedName>
        <fullName evidence="4">C3HC-type domain-containing protein</fullName>
    </recommendedName>
</protein>
<dbReference type="InterPro" id="IPR012935">
    <property type="entry name" value="NuBaID_N"/>
</dbReference>
<evidence type="ECO:0000256" key="2">
    <source>
        <dbReference type="ARBA" id="ARBA00023242"/>
    </source>
</evidence>
<dbReference type="AlphaFoldDB" id="A0A0C9YF03"/>
<accession>A0A0C9YF03</accession>
<dbReference type="STRING" id="765257.A0A0C9YF03"/>
<gene>
    <name evidence="5" type="ORF">PISMIDRAFT_16690</name>
</gene>
<dbReference type="HOGENOM" id="CLU_885998_0_0_1"/>
<dbReference type="GO" id="GO:0008270">
    <property type="term" value="F:zinc ion binding"/>
    <property type="evidence" value="ECO:0007669"/>
    <property type="project" value="InterPro"/>
</dbReference>
<evidence type="ECO:0000256" key="1">
    <source>
        <dbReference type="ARBA" id="ARBA00004123"/>
    </source>
</evidence>
<organism evidence="5 6">
    <name type="scientific">Pisolithus microcarpus 441</name>
    <dbReference type="NCBI Taxonomy" id="765257"/>
    <lineage>
        <taxon>Eukaryota</taxon>
        <taxon>Fungi</taxon>
        <taxon>Dikarya</taxon>
        <taxon>Basidiomycota</taxon>
        <taxon>Agaricomycotina</taxon>
        <taxon>Agaricomycetes</taxon>
        <taxon>Agaricomycetidae</taxon>
        <taxon>Boletales</taxon>
        <taxon>Sclerodermatineae</taxon>
        <taxon>Pisolithaceae</taxon>
        <taxon>Pisolithus</taxon>
    </lineage>
</organism>
<dbReference type="OrthoDB" id="2592092at2759"/>